<reference evidence="3" key="1">
    <citation type="submission" date="2018-11" db="EMBL/GenBank/DDBJ databases">
        <title>Chitinophaga lutea sp.nov., isolate from arsenic contaminated soil.</title>
        <authorList>
            <person name="Zong Y."/>
        </authorList>
    </citation>
    <scope>NUCLEOTIDE SEQUENCE [LARGE SCALE GENOMIC DNA]</scope>
    <source>
        <strain evidence="3">YLT18</strain>
    </source>
</reference>
<evidence type="ECO:0000256" key="1">
    <source>
        <dbReference type="SAM" id="SignalP"/>
    </source>
</evidence>
<feature type="chain" id="PRO_5017924990" description="Lipoprotein" evidence="1">
    <location>
        <begin position="20"/>
        <end position="131"/>
    </location>
</feature>
<dbReference type="AlphaFoldDB" id="A0A3N4MF43"/>
<dbReference type="OrthoDB" id="9963167at2"/>
<gene>
    <name evidence="2" type="ORF">EG028_05555</name>
</gene>
<keyword evidence="3" id="KW-1185">Reference proteome</keyword>
<comment type="caution">
    <text evidence="2">The sequence shown here is derived from an EMBL/GenBank/DDBJ whole genome shotgun (WGS) entry which is preliminary data.</text>
</comment>
<feature type="signal peptide" evidence="1">
    <location>
        <begin position="1"/>
        <end position="19"/>
    </location>
</feature>
<dbReference type="EMBL" id="RMBX01000002">
    <property type="protein sequence ID" value="RPD42632.1"/>
    <property type="molecule type" value="Genomic_DNA"/>
</dbReference>
<evidence type="ECO:0000313" key="3">
    <source>
        <dbReference type="Proteomes" id="UP000279089"/>
    </source>
</evidence>
<keyword evidence="1" id="KW-0732">Signal</keyword>
<protein>
    <recommendedName>
        <fullName evidence="4">Lipoprotein</fullName>
    </recommendedName>
</protein>
<dbReference type="Proteomes" id="UP000279089">
    <property type="component" value="Unassembled WGS sequence"/>
</dbReference>
<name>A0A3N4MF43_9BACT</name>
<evidence type="ECO:0008006" key="4">
    <source>
        <dbReference type="Google" id="ProtNLM"/>
    </source>
</evidence>
<accession>A0A3N4MF43</accession>
<evidence type="ECO:0000313" key="2">
    <source>
        <dbReference type="EMBL" id="RPD42632.1"/>
    </source>
</evidence>
<organism evidence="2 3">
    <name type="scientific">Chitinophaga barathri</name>
    <dbReference type="NCBI Taxonomy" id="1647451"/>
    <lineage>
        <taxon>Bacteria</taxon>
        <taxon>Pseudomonadati</taxon>
        <taxon>Bacteroidota</taxon>
        <taxon>Chitinophagia</taxon>
        <taxon>Chitinophagales</taxon>
        <taxon>Chitinophagaceae</taxon>
        <taxon>Chitinophaga</taxon>
    </lineage>
</organism>
<sequence>MVKPKMNQLILLVFLFAFAACNTGRQTLSPEETRFRKELAEECGCEVTLAPDEYALQNDNSTGTFKVSFINSSVYYCESDSAELARISGNIARRLAVIMSNKKNYSNVEFTFMQISKEEITCTRHIMVRRP</sequence>
<proteinExistence type="predicted"/>
<dbReference type="PROSITE" id="PS51257">
    <property type="entry name" value="PROKAR_LIPOPROTEIN"/>
    <property type="match status" value="1"/>
</dbReference>